<feature type="compositionally biased region" description="Acidic residues" evidence="1">
    <location>
        <begin position="499"/>
        <end position="513"/>
    </location>
</feature>
<evidence type="ECO:0000313" key="2">
    <source>
        <dbReference type="EMBL" id="THH01433.1"/>
    </source>
</evidence>
<feature type="compositionally biased region" description="Low complexity" evidence="1">
    <location>
        <begin position="370"/>
        <end position="389"/>
    </location>
</feature>
<feature type="compositionally biased region" description="Basic and acidic residues" evidence="1">
    <location>
        <begin position="26"/>
        <end position="47"/>
    </location>
</feature>
<feature type="compositionally biased region" description="Basic residues" evidence="1">
    <location>
        <begin position="649"/>
        <end position="658"/>
    </location>
</feature>
<dbReference type="Proteomes" id="UP000309038">
    <property type="component" value="Unassembled WGS sequence"/>
</dbReference>
<feature type="compositionally biased region" description="Basic and acidic residues" evidence="1">
    <location>
        <begin position="458"/>
        <end position="473"/>
    </location>
</feature>
<reference evidence="2 3" key="1">
    <citation type="submission" date="2019-02" db="EMBL/GenBank/DDBJ databases">
        <title>Genome sequencing of the rare red list fungi Phlebia centrifuga.</title>
        <authorList>
            <person name="Buettner E."/>
            <person name="Kellner H."/>
        </authorList>
    </citation>
    <scope>NUCLEOTIDE SEQUENCE [LARGE SCALE GENOMIC DNA]</scope>
    <source>
        <strain evidence="2 3">DSM 108282</strain>
    </source>
</reference>
<name>A0A4V3XBC1_9APHY</name>
<feature type="compositionally biased region" description="Low complexity" evidence="1">
    <location>
        <begin position="238"/>
        <end position="251"/>
    </location>
</feature>
<feature type="region of interest" description="Disordered" evidence="1">
    <location>
        <begin position="634"/>
        <end position="658"/>
    </location>
</feature>
<evidence type="ECO:0000256" key="1">
    <source>
        <dbReference type="SAM" id="MobiDB-lite"/>
    </source>
</evidence>
<keyword evidence="3" id="KW-1185">Reference proteome</keyword>
<feature type="region of interest" description="Disordered" evidence="1">
    <location>
        <begin position="163"/>
        <end position="275"/>
    </location>
</feature>
<feature type="compositionally biased region" description="Low complexity" evidence="1">
    <location>
        <begin position="341"/>
        <end position="351"/>
    </location>
</feature>
<sequence length="658" mass="70329">MVGTSCHSPIVVDSSPLVAPVSLPASKEHQTTPLPHEKFPPTIHEGDEFSSTGLPKSPAKPLPASSLRQPTARIESKIPRVGSKPYARPTAAATARTRLLIPAAAKKPSSSIPTPAVARPLRIVPKVPSKPKLPVEVESSSTPSTLDVAIASQPPVVTAENVTVTSLKRKREAEGSRTSPTGTRPVVFIRKVVSAPANPKPSPLPLRIASPVKAGRNPATVQGRVQMRKVVGAKKSRSPATTTTTTSLAPPEAEPEEPKDRPARITEGTVVVADVATESNETAGFALPDSGAAVASNAQSMPLVPLVSEPTSSAEEAHAADAPQQSAEPFNPPPSIEVEPESSAPLSSGLRRTTRSSRKSAEAATDVFGAATCTTTAAAAATTTTTTTTRRSSKMRGGRPTILGPPDTSAFSSMSMLALRSLTAANTERNQKQVAELQTEVVVKEGKRPDSPTTKVRTVLEKQKEEKSLEREKRAARRAQRLSQDTAADAPVDGNGDKDDGDGEEEEEEEEESVMSLDDEVHSNLTGHRRGPGDEEDYTTPERPERPLKRGRFETEELQKEKNVKWDRGLSTTVWLDDSPPEPKRTKDDAARKGCLAPSSKSLRLDTMGNVLNIESPLTLVVENITVKKFVYEGDAEEQEIPPEPPKMTRSKKKAKTS</sequence>
<protein>
    <submittedName>
        <fullName evidence="2">Uncharacterized protein</fullName>
    </submittedName>
</protein>
<dbReference type="AlphaFoldDB" id="A0A4V3XBC1"/>
<feature type="compositionally biased region" description="Low complexity" evidence="1">
    <location>
        <begin position="54"/>
        <end position="67"/>
    </location>
</feature>
<feature type="compositionally biased region" description="Basic and acidic residues" evidence="1">
    <location>
        <begin position="540"/>
        <end position="568"/>
    </location>
</feature>
<dbReference type="EMBL" id="SGPJ01000024">
    <property type="protein sequence ID" value="THH01433.1"/>
    <property type="molecule type" value="Genomic_DNA"/>
</dbReference>
<feature type="compositionally biased region" description="Basic and acidic residues" evidence="1">
    <location>
        <begin position="581"/>
        <end position="592"/>
    </location>
</feature>
<accession>A0A4V3XBC1</accession>
<evidence type="ECO:0000313" key="3">
    <source>
        <dbReference type="Proteomes" id="UP000309038"/>
    </source>
</evidence>
<feature type="region of interest" description="Disordered" evidence="1">
    <location>
        <begin position="442"/>
        <end position="594"/>
    </location>
</feature>
<feature type="region of interest" description="Disordered" evidence="1">
    <location>
        <begin position="23"/>
        <end position="90"/>
    </location>
</feature>
<feature type="region of interest" description="Disordered" evidence="1">
    <location>
        <begin position="304"/>
        <end position="409"/>
    </location>
</feature>
<organism evidence="2 3">
    <name type="scientific">Hermanssonia centrifuga</name>
    <dbReference type="NCBI Taxonomy" id="98765"/>
    <lineage>
        <taxon>Eukaryota</taxon>
        <taxon>Fungi</taxon>
        <taxon>Dikarya</taxon>
        <taxon>Basidiomycota</taxon>
        <taxon>Agaricomycotina</taxon>
        <taxon>Agaricomycetes</taxon>
        <taxon>Polyporales</taxon>
        <taxon>Meruliaceae</taxon>
        <taxon>Hermanssonia</taxon>
    </lineage>
</organism>
<gene>
    <name evidence="2" type="ORF">EW026_g1274</name>
</gene>
<comment type="caution">
    <text evidence="2">The sequence shown here is derived from an EMBL/GenBank/DDBJ whole genome shotgun (WGS) entry which is preliminary data.</text>
</comment>
<proteinExistence type="predicted"/>